<evidence type="ECO:0000313" key="3">
    <source>
        <dbReference type="WBParaSite" id="TMUE_2000009393.1"/>
    </source>
</evidence>
<keyword evidence="1" id="KW-0472">Membrane</keyword>
<dbReference type="InterPro" id="IPR012444">
    <property type="entry name" value="DUF1647"/>
</dbReference>
<organism evidence="2 3">
    <name type="scientific">Trichuris muris</name>
    <name type="common">Mouse whipworm</name>
    <dbReference type="NCBI Taxonomy" id="70415"/>
    <lineage>
        <taxon>Eukaryota</taxon>
        <taxon>Metazoa</taxon>
        <taxon>Ecdysozoa</taxon>
        <taxon>Nematoda</taxon>
        <taxon>Enoplea</taxon>
        <taxon>Dorylaimia</taxon>
        <taxon>Trichinellida</taxon>
        <taxon>Trichuridae</taxon>
        <taxon>Trichuris</taxon>
    </lineage>
</organism>
<feature type="transmembrane region" description="Helical" evidence="1">
    <location>
        <begin position="49"/>
        <end position="70"/>
    </location>
</feature>
<evidence type="ECO:0000313" key="2">
    <source>
        <dbReference type="Proteomes" id="UP000046395"/>
    </source>
</evidence>
<dbReference type="PANTHER" id="PTHR31389">
    <property type="entry name" value="LD39211P"/>
    <property type="match status" value="1"/>
</dbReference>
<name>A0A5S6QQD4_TRIMR</name>
<keyword evidence="2" id="KW-1185">Reference proteome</keyword>
<dbReference type="Proteomes" id="UP000046395">
    <property type="component" value="Unassembled WGS sequence"/>
</dbReference>
<sequence>MTVDTCVSLKLVCFNVSARSNDAPLIANGTAFPWTTAHFGINLSKEVPLLFKILFLHLLYFSAYIFRLIFQPQQMFFDHASMESTARQLTKRFSASDSIWCYTLGKPHMCYHLPGNESVEGSSFGADVFNYLKPLGLLNQRDRYIVPSYFLRNHSPVFLTAANSVYYRPSLMAIRSLQEHFPFQKIIFYDLGLSRAQASHIDRLCNVERVVFPFGEYPDYVRNLKEYRWKPIIIAKTLVDHGALWYLDSSVTFRTSNLSFVYRLLHPPPGQKGKIEQKFSIILHASTGHGIYSATSPEVYKYIPADFEKLKSASAMMYQAGLLLAFRTKEAVENIMLWYVACALEKGCMGPEDANSFCQFRDKERLMYADCHRYDQSVLNLLLANRLNYDHEQWTSGIDSFCRIERHQVNDTHPPFEC</sequence>
<accession>A0A5S6QQD4</accession>
<protein>
    <submittedName>
        <fullName evidence="3">Nucleotide-diphospho-sugar transferase domain-containing protein</fullName>
    </submittedName>
</protein>
<reference evidence="3" key="1">
    <citation type="submission" date="2019-12" db="UniProtKB">
        <authorList>
            <consortium name="WormBaseParasite"/>
        </authorList>
    </citation>
    <scope>IDENTIFICATION</scope>
</reference>
<dbReference type="Pfam" id="PF07801">
    <property type="entry name" value="DUF1647"/>
    <property type="match status" value="1"/>
</dbReference>
<evidence type="ECO:0000256" key="1">
    <source>
        <dbReference type="SAM" id="Phobius"/>
    </source>
</evidence>
<dbReference type="AlphaFoldDB" id="A0A5S6QQD4"/>
<dbReference type="WBParaSite" id="TMUE_2000009393.1">
    <property type="protein sequence ID" value="TMUE_2000009393.1"/>
    <property type="gene ID" value="WBGene00291545"/>
</dbReference>
<keyword evidence="1" id="KW-1133">Transmembrane helix</keyword>
<dbReference type="PANTHER" id="PTHR31389:SF4">
    <property type="entry name" value="LD39211P"/>
    <property type="match status" value="1"/>
</dbReference>
<keyword evidence="1" id="KW-0812">Transmembrane</keyword>
<proteinExistence type="predicted"/>